<protein>
    <submittedName>
        <fullName evidence="1">Uncharacterized protein</fullName>
    </submittedName>
</protein>
<name>A0A560F6E0_9PROT</name>
<gene>
    <name evidence="1" type="ORF">FBZ89_11138</name>
</gene>
<comment type="caution">
    <text evidence="1">The sequence shown here is derived from an EMBL/GenBank/DDBJ whole genome shotgun (WGS) entry which is preliminary data.</text>
</comment>
<dbReference type="OrthoDB" id="7294637at2"/>
<dbReference type="Proteomes" id="UP000319859">
    <property type="component" value="Unassembled WGS sequence"/>
</dbReference>
<dbReference type="RefSeq" id="WP_145751166.1">
    <property type="nucleotide sequence ID" value="NZ_VITN01000011.1"/>
</dbReference>
<sequence>MRHLTLYRDDRYSASFPAVATLADGTVAVVFRRARDQRWFARALGLTGQTGLMSVDHVDSRSQLM</sequence>
<dbReference type="EMBL" id="VITN01000011">
    <property type="protein sequence ID" value="TWB17187.1"/>
    <property type="molecule type" value="Genomic_DNA"/>
</dbReference>
<proteinExistence type="predicted"/>
<dbReference type="AlphaFoldDB" id="A0A560F6E0"/>
<evidence type="ECO:0000313" key="2">
    <source>
        <dbReference type="Proteomes" id="UP000319859"/>
    </source>
</evidence>
<organism evidence="1 2">
    <name type="scientific">Nitrospirillum amazonense</name>
    <dbReference type="NCBI Taxonomy" id="28077"/>
    <lineage>
        <taxon>Bacteria</taxon>
        <taxon>Pseudomonadati</taxon>
        <taxon>Pseudomonadota</taxon>
        <taxon>Alphaproteobacteria</taxon>
        <taxon>Rhodospirillales</taxon>
        <taxon>Azospirillaceae</taxon>
        <taxon>Nitrospirillum</taxon>
    </lineage>
</organism>
<evidence type="ECO:0000313" key="1">
    <source>
        <dbReference type="EMBL" id="TWB17187.1"/>
    </source>
</evidence>
<dbReference type="Gene3D" id="2.120.10.10">
    <property type="match status" value="1"/>
</dbReference>
<accession>A0A560F6E0</accession>
<reference evidence="1 2" key="1">
    <citation type="submission" date="2019-06" db="EMBL/GenBank/DDBJ databases">
        <title>Genomic Encyclopedia of Type Strains, Phase IV (KMG-V): Genome sequencing to study the core and pangenomes of soil and plant-associated prokaryotes.</title>
        <authorList>
            <person name="Whitman W."/>
        </authorList>
    </citation>
    <scope>NUCLEOTIDE SEQUENCE [LARGE SCALE GENOMIC DNA]</scope>
    <source>
        <strain evidence="1 2">BR 11880</strain>
    </source>
</reference>